<evidence type="ECO:0000313" key="6">
    <source>
        <dbReference type="EMBL" id="KAE9545321.1"/>
    </source>
</evidence>
<dbReference type="SUPFAM" id="SSF81822">
    <property type="entry name" value="RuBisCo LSMT C-terminal, substrate-binding domain"/>
    <property type="match status" value="1"/>
</dbReference>
<evidence type="ECO:0000256" key="4">
    <source>
        <dbReference type="PROSITE-ProRule" id="PRU00898"/>
    </source>
</evidence>
<organism evidence="6 7">
    <name type="scientific">Aphis glycines</name>
    <name type="common">Soybean aphid</name>
    <dbReference type="NCBI Taxonomy" id="307491"/>
    <lineage>
        <taxon>Eukaryota</taxon>
        <taxon>Metazoa</taxon>
        <taxon>Ecdysozoa</taxon>
        <taxon>Arthropoda</taxon>
        <taxon>Hexapoda</taxon>
        <taxon>Insecta</taxon>
        <taxon>Pterygota</taxon>
        <taxon>Neoptera</taxon>
        <taxon>Paraneoptera</taxon>
        <taxon>Hemiptera</taxon>
        <taxon>Sternorrhyncha</taxon>
        <taxon>Aphidomorpha</taxon>
        <taxon>Aphidoidea</taxon>
        <taxon>Aphididae</taxon>
        <taxon>Aphidini</taxon>
        <taxon>Aphis</taxon>
        <taxon>Aphis</taxon>
    </lineage>
</organism>
<dbReference type="InterPro" id="IPR025785">
    <property type="entry name" value="SETD3"/>
</dbReference>
<dbReference type="EMBL" id="VYZN01000001">
    <property type="protein sequence ID" value="KAE9545321.1"/>
    <property type="molecule type" value="Genomic_DNA"/>
</dbReference>
<comment type="caution">
    <text evidence="6">The sequence shown here is derived from an EMBL/GenBank/DDBJ whole genome shotgun (WGS) entry which is preliminary data.</text>
</comment>
<sequence>MSRQNTVPNSDNPTENVSALIPIWDMFNHRSGRLSTEFVKSSNSCVCYADGDFAAEDQVFIFYGVRTNADFLVHNGFVYPDNEHDAVKIRLGVSRSDPLYSLRHRLLQTLSLSALAEFFITPGPFPIDGKLLAFVRIFNMDQNGLDDTCHVLQFNNAVSVISCLSETLKDWIQMEENLCLNLTLVDGTLDPALETKCWEFLQVRINLLIKQYPTPSENVDNLSKFQQLAHTQIQLELDILKNALEYVKQHLDIMLKS</sequence>
<dbReference type="Pfam" id="PF09273">
    <property type="entry name" value="Rubis-subs-bind"/>
    <property type="match status" value="1"/>
</dbReference>
<comment type="catalytic activity">
    <reaction evidence="4">
        <text>L-histidyl-[protein] + S-adenosyl-L-methionine = N(tele)-methyl-L-histidyl-[protein] + S-adenosyl-L-homocysteine + H(+)</text>
        <dbReference type="Rhea" id="RHEA:19369"/>
        <dbReference type="Rhea" id="RHEA-COMP:9745"/>
        <dbReference type="Rhea" id="RHEA-COMP:11600"/>
        <dbReference type="ChEBI" id="CHEBI:15378"/>
        <dbReference type="ChEBI" id="CHEBI:16367"/>
        <dbReference type="ChEBI" id="CHEBI:29979"/>
        <dbReference type="ChEBI" id="CHEBI:57856"/>
        <dbReference type="ChEBI" id="CHEBI:59789"/>
        <dbReference type="EC" id="2.1.1.85"/>
    </reaction>
</comment>
<proteinExistence type="inferred from homology"/>
<name>A0A6G0U865_APHGL</name>
<dbReference type="GO" id="GO:0018064">
    <property type="term" value="F:protein-L-histidine N-tele-methyltransferase activity"/>
    <property type="evidence" value="ECO:0007669"/>
    <property type="project" value="UniProtKB-EC"/>
</dbReference>
<dbReference type="OrthoDB" id="441812at2759"/>
<evidence type="ECO:0000259" key="5">
    <source>
        <dbReference type="Pfam" id="PF09273"/>
    </source>
</evidence>
<gene>
    <name evidence="6" type="ORF">AGLY_000864</name>
</gene>
<keyword evidence="7" id="KW-1185">Reference proteome</keyword>
<dbReference type="PANTHER" id="PTHR13271">
    <property type="entry name" value="UNCHARACTERIZED PUTATIVE METHYLTRANSFERASE"/>
    <property type="match status" value="1"/>
</dbReference>
<evidence type="ECO:0000256" key="1">
    <source>
        <dbReference type="ARBA" id="ARBA00022603"/>
    </source>
</evidence>
<dbReference type="InterPro" id="IPR015353">
    <property type="entry name" value="Rubisco_LSMT_subst-bd"/>
</dbReference>
<dbReference type="AlphaFoldDB" id="A0A6G0U865"/>
<dbReference type="GO" id="GO:0016279">
    <property type="term" value="F:protein-lysine N-methyltransferase activity"/>
    <property type="evidence" value="ECO:0007669"/>
    <property type="project" value="TreeGrafter"/>
</dbReference>
<dbReference type="InterPro" id="IPR050600">
    <property type="entry name" value="SETD3_SETD6_MTase"/>
</dbReference>
<comment type="similarity">
    <text evidence="4">Belongs to the class V-like SAM-binding methyltransferase superfamily. SETD3 actin-histidine methyltransferase family.</text>
</comment>
<evidence type="ECO:0000256" key="2">
    <source>
        <dbReference type="ARBA" id="ARBA00022679"/>
    </source>
</evidence>
<dbReference type="PROSITE" id="PS51565">
    <property type="entry name" value="SAM_MT85_SETD3"/>
    <property type="match status" value="1"/>
</dbReference>
<dbReference type="Proteomes" id="UP000475862">
    <property type="component" value="Unassembled WGS sequence"/>
</dbReference>
<keyword evidence="3 4" id="KW-0949">S-adenosyl-L-methionine</keyword>
<reference evidence="6 7" key="1">
    <citation type="submission" date="2019-08" db="EMBL/GenBank/DDBJ databases">
        <title>The genome of the soybean aphid Biotype 1, its phylome, world population structure and adaptation to the North American continent.</title>
        <authorList>
            <person name="Giordano R."/>
            <person name="Donthu R.K."/>
            <person name="Hernandez A.G."/>
            <person name="Wright C.L."/>
            <person name="Zimin A.V."/>
        </authorList>
    </citation>
    <scope>NUCLEOTIDE SEQUENCE [LARGE SCALE GENOMIC DNA]</scope>
    <source>
        <tissue evidence="6">Whole aphids</tissue>
    </source>
</reference>
<feature type="domain" description="Rubisco LSMT substrate-binding" evidence="5">
    <location>
        <begin position="95"/>
        <end position="220"/>
    </location>
</feature>
<dbReference type="Gene3D" id="3.90.1420.10">
    <property type="entry name" value="Rubisco LSMT, substrate-binding domain"/>
    <property type="match status" value="1"/>
</dbReference>
<keyword evidence="2 4" id="KW-0808">Transferase</keyword>
<dbReference type="PANTHER" id="PTHR13271:SF47">
    <property type="entry name" value="ACTIN-HISTIDINE N-METHYLTRANSFERASE"/>
    <property type="match status" value="1"/>
</dbReference>
<accession>A0A6G0U865</accession>
<evidence type="ECO:0000313" key="7">
    <source>
        <dbReference type="Proteomes" id="UP000475862"/>
    </source>
</evidence>
<dbReference type="Gene3D" id="3.90.1410.10">
    <property type="entry name" value="set domain protein methyltransferase, domain 1"/>
    <property type="match status" value="1"/>
</dbReference>
<keyword evidence="1 4" id="KW-0489">Methyltransferase</keyword>
<dbReference type="SUPFAM" id="SSF82199">
    <property type="entry name" value="SET domain"/>
    <property type="match status" value="1"/>
</dbReference>
<protein>
    <recommendedName>
        <fullName evidence="4">protein-histidine N-methyltransferase</fullName>
        <ecNumber evidence="4">2.1.1.85</ecNumber>
    </recommendedName>
</protein>
<dbReference type="InterPro" id="IPR046341">
    <property type="entry name" value="SET_dom_sf"/>
</dbReference>
<dbReference type="InterPro" id="IPR036464">
    <property type="entry name" value="Rubisco_LSMT_subst-bd_sf"/>
</dbReference>
<dbReference type="GO" id="GO:0032259">
    <property type="term" value="P:methylation"/>
    <property type="evidence" value="ECO:0007669"/>
    <property type="project" value="UniProtKB-KW"/>
</dbReference>
<evidence type="ECO:0000256" key="3">
    <source>
        <dbReference type="ARBA" id="ARBA00022691"/>
    </source>
</evidence>
<dbReference type="EC" id="2.1.1.85" evidence="4"/>